<evidence type="ECO:0000256" key="2">
    <source>
        <dbReference type="ARBA" id="ARBA00023002"/>
    </source>
</evidence>
<sequence>MSKKITWGVLSTANIAVKKVIPAMQLGTYSEIKAIASRNLENAIEIAKDLNIGTAYGSYDELLNDPTIEAVYIPLPNHLHVEWILKALKAGKHVLCEKPIGLNAKQAKQLLEQTQQYPKLKVMEGFMYRFHPRWNVVKEHIKKGTIGDLKNIHSTFTYYNVDPTNIRNKPEVGGGSLLDVGCYCVSLSRFLFEEEPIKVLANINYDPVLKTDYLVSAILQFPKGTATFTCSTQLLKREYAEIIGTEGAIEIPHSFIPSKDDESKIVIANTSEHKEIVFKKCNQYTLQGDAFSLAILNNTEVPTSLQDALDNMIVIDQLFKSGKEQKWIEINH</sequence>
<comment type="similarity">
    <text evidence="1">Belongs to the Gfo/Idh/MocA family.</text>
</comment>
<feature type="domain" description="GFO/IDH/MocA-like oxidoreductase" evidence="4">
    <location>
        <begin position="137"/>
        <end position="250"/>
    </location>
</feature>
<dbReference type="InterPro" id="IPR050984">
    <property type="entry name" value="Gfo/Idh/MocA_domain"/>
</dbReference>
<dbReference type="Pfam" id="PF01408">
    <property type="entry name" value="GFO_IDH_MocA"/>
    <property type="match status" value="1"/>
</dbReference>
<evidence type="ECO:0000313" key="6">
    <source>
        <dbReference type="Proteomes" id="UP000745859"/>
    </source>
</evidence>
<dbReference type="Gene3D" id="3.40.50.720">
    <property type="entry name" value="NAD(P)-binding Rossmann-like Domain"/>
    <property type="match status" value="1"/>
</dbReference>
<dbReference type="InterPro" id="IPR055170">
    <property type="entry name" value="GFO_IDH_MocA-like_dom"/>
</dbReference>
<keyword evidence="6" id="KW-1185">Reference proteome</keyword>
<evidence type="ECO:0000256" key="1">
    <source>
        <dbReference type="ARBA" id="ARBA00010928"/>
    </source>
</evidence>
<dbReference type="SUPFAM" id="SSF55347">
    <property type="entry name" value="Glyceraldehyde-3-phosphate dehydrogenase-like, C-terminal domain"/>
    <property type="match status" value="1"/>
</dbReference>
<dbReference type="EMBL" id="JAASQL010000001">
    <property type="protein sequence ID" value="NIJ44184.1"/>
    <property type="molecule type" value="Genomic_DNA"/>
</dbReference>
<dbReference type="InterPro" id="IPR000683">
    <property type="entry name" value="Gfo/Idh/MocA-like_OxRdtase_N"/>
</dbReference>
<name>A0ABX0U769_9FLAO</name>
<dbReference type="SUPFAM" id="SSF51735">
    <property type="entry name" value="NAD(P)-binding Rossmann-fold domains"/>
    <property type="match status" value="1"/>
</dbReference>
<gene>
    <name evidence="5" type="ORF">FHR24_000623</name>
</gene>
<feature type="domain" description="Gfo/Idh/MocA-like oxidoreductase N-terminal" evidence="3">
    <location>
        <begin position="13"/>
        <end position="120"/>
    </location>
</feature>
<organism evidence="5 6">
    <name type="scientific">Wenyingzhuangia heitensis</name>
    <dbReference type="NCBI Taxonomy" id="1487859"/>
    <lineage>
        <taxon>Bacteria</taxon>
        <taxon>Pseudomonadati</taxon>
        <taxon>Bacteroidota</taxon>
        <taxon>Flavobacteriia</taxon>
        <taxon>Flavobacteriales</taxon>
        <taxon>Flavobacteriaceae</taxon>
        <taxon>Wenyingzhuangia</taxon>
    </lineage>
</organism>
<keyword evidence="2" id="KW-0560">Oxidoreductase</keyword>
<proteinExistence type="inferred from homology"/>
<reference evidence="5 6" key="1">
    <citation type="submission" date="2020-03" db="EMBL/GenBank/DDBJ databases">
        <title>Genomic Encyclopedia of Type Strains, Phase IV (KMG-IV): sequencing the most valuable type-strain genomes for metagenomic binning, comparative biology and taxonomic classification.</title>
        <authorList>
            <person name="Goeker M."/>
        </authorList>
    </citation>
    <scope>NUCLEOTIDE SEQUENCE [LARGE SCALE GENOMIC DNA]</scope>
    <source>
        <strain evidence="5 6">DSM 101599</strain>
    </source>
</reference>
<evidence type="ECO:0000259" key="3">
    <source>
        <dbReference type="Pfam" id="PF01408"/>
    </source>
</evidence>
<dbReference type="InterPro" id="IPR036291">
    <property type="entry name" value="NAD(P)-bd_dom_sf"/>
</dbReference>
<evidence type="ECO:0000313" key="5">
    <source>
        <dbReference type="EMBL" id="NIJ44184.1"/>
    </source>
</evidence>
<evidence type="ECO:0000259" key="4">
    <source>
        <dbReference type="Pfam" id="PF22725"/>
    </source>
</evidence>
<dbReference type="PANTHER" id="PTHR22604:SF105">
    <property type="entry name" value="TRANS-1,2-DIHYDROBENZENE-1,2-DIOL DEHYDROGENASE"/>
    <property type="match status" value="1"/>
</dbReference>
<dbReference type="RefSeq" id="WP_167183726.1">
    <property type="nucleotide sequence ID" value="NZ_JAASQL010000001.1"/>
</dbReference>
<dbReference type="PANTHER" id="PTHR22604">
    <property type="entry name" value="OXIDOREDUCTASES"/>
    <property type="match status" value="1"/>
</dbReference>
<dbReference type="Pfam" id="PF22725">
    <property type="entry name" value="GFO_IDH_MocA_C3"/>
    <property type="match status" value="1"/>
</dbReference>
<protein>
    <submittedName>
        <fullName evidence="5">Dehydrogenase</fullName>
    </submittedName>
</protein>
<comment type="caution">
    <text evidence="5">The sequence shown here is derived from an EMBL/GenBank/DDBJ whole genome shotgun (WGS) entry which is preliminary data.</text>
</comment>
<accession>A0ABX0U769</accession>
<dbReference type="Proteomes" id="UP000745859">
    <property type="component" value="Unassembled WGS sequence"/>
</dbReference>
<dbReference type="Gene3D" id="3.30.360.10">
    <property type="entry name" value="Dihydrodipicolinate Reductase, domain 2"/>
    <property type="match status" value="1"/>
</dbReference>